<keyword evidence="2" id="KW-1185">Reference proteome</keyword>
<dbReference type="EMBL" id="BMKW01000005">
    <property type="protein sequence ID" value="GGJ13879.1"/>
    <property type="molecule type" value="Genomic_DNA"/>
</dbReference>
<organism evidence="1 2">
    <name type="scientific">Neoroseomonas lacus</name>
    <dbReference type="NCBI Taxonomy" id="287609"/>
    <lineage>
        <taxon>Bacteria</taxon>
        <taxon>Pseudomonadati</taxon>
        <taxon>Pseudomonadota</taxon>
        <taxon>Alphaproteobacteria</taxon>
        <taxon>Acetobacterales</taxon>
        <taxon>Acetobacteraceae</taxon>
        <taxon>Neoroseomonas</taxon>
    </lineage>
</organism>
<evidence type="ECO:0000313" key="2">
    <source>
        <dbReference type="Proteomes" id="UP000661507"/>
    </source>
</evidence>
<dbReference type="Proteomes" id="UP000661507">
    <property type="component" value="Unassembled WGS sequence"/>
</dbReference>
<proteinExistence type="predicted"/>
<sequence length="63" mass="6568">MAGPIKVGVDWAAIEAGWRAGETMGSLGRRYGVLDLTNPLVRQAISAATDAKSLYEGPASASY</sequence>
<evidence type="ECO:0000313" key="1">
    <source>
        <dbReference type="EMBL" id="GGJ13879.1"/>
    </source>
</evidence>
<accession>A0A917KL11</accession>
<dbReference type="RefSeq" id="WP_188967042.1">
    <property type="nucleotide sequence ID" value="NZ_BMKW01000005.1"/>
</dbReference>
<gene>
    <name evidence="1" type="ORF">GCM10011320_21360</name>
</gene>
<reference evidence="1" key="1">
    <citation type="journal article" date="2014" name="Int. J. Syst. Evol. Microbiol.">
        <title>Complete genome sequence of Corynebacterium casei LMG S-19264T (=DSM 44701T), isolated from a smear-ripened cheese.</title>
        <authorList>
            <consortium name="US DOE Joint Genome Institute (JGI-PGF)"/>
            <person name="Walter F."/>
            <person name="Albersmeier A."/>
            <person name="Kalinowski J."/>
            <person name="Ruckert C."/>
        </authorList>
    </citation>
    <scope>NUCLEOTIDE SEQUENCE</scope>
    <source>
        <strain evidence="1">CGMCC 1.3617</strain>
    </source>
</reference>
<name>A0A917KL11_9PROT</name>
<dbReference type="AlphaFoldDB" id="A0A917KL11"/>
<comment type="caution">
    <text evidence="1">The sequence shown here is derived from an EMBL/GenBank/DDBJ whole genome shotgun (WGS) entry which is preliminary data.</text>
</comment>
<protein>
    <submittedName>
        <fullName evidence="1">Uncharacterized protein</fullName>
    </submittedName>
</protein>
<reference evidence="1" key="2">
    <citation type="submission" date="2020-09" db="EMBL/GenBank/DDBJ databases">
        <authorList>
            <person name="Sun Q."/>
            <person name="Zhou Y."/>
        </authorList>
    </citation>
    <scope>NUCLEOTIDE SEQUENCE</scope>
    <source>
        <strain evidence="1">CGMCC 1.3617</strain>
    </source>
</reference>